<evidence type="ECO:0000313" key="2">
    <source>
        <dbReference type="EMBL" id="CAH2250797.1"/>
    </source>
</evidence>
<name>A0AAD1REW2_PELCU</name>
<feature type="region of interest" description="Disordered" evidence="1">
    <location>
        <begin position="63"/>
        <end position="118"/>
    </location>
</feature>
<dbReference type="EMBL" id="OW240913">
    <property type="protein sequence ID" value="CAH2250797.1"/>
    <property type="molecule type" value="Genomic_DNA"/>
</dbReference>
<evidence type="ECO:0000256" key="1">
    <source>
        <dbReference type="SAM" id="MobiDB-lite"/>
    </source>
</evidence>
<gene>
    <name evidence="2" type="ORF">PECUL_23A049738</name>
</gene>
<accession>A0AAD1REW2</accession>
<evidence type="ECO:0000313" key="3">
    <source>
        <dbReference type="Proteomes" id="UP001295444"/>
    </source>
</evidence>
<proteinExistence type="predicted"/>
<keyword evidence="3" id="KW-1185">Reference proteome</keyword>
<feature type="compositionally biased region" description="Low complexity" evidence="1">
    <location>
        <begin position="72"/>
        <end position="92"/>
    </location>
</feature>
<organism evidence="2 3">
    <name type="scientific">Pelobates cultripes</name>
    <name type="common">Western spadefoot toad</name>
    <dbReference type="NCBI Taxonomy" id="61616"/>
    <lineage>
        <taxon>Eukaryota</taxon>
        <taxon>Metazoa</taxon>
        <taxon>Chordata</taxon>
        <taxon>Craniata</taxon>
        <taxon>Vertebrata</taxon>
        <taxon>Euteleostomi</taxon>
        <taxon>Amphibia</taxon>
        <taxon>Batrachia</taxon>
        <taxon>Anura</taxon>
        <taxon>Pelobatoidea</taxon>
        <taxon>Pelobatidae</taxon>
        <taxon>Pelobates</taxon>
    </lineage>
</organism>
<reference evidence="2" key="1">
    <citation type="submission" date="2022-03" db="EMBL/GenBank/DDBJ databases">
        <authorList>
            <person name="Alioto T."/>
            <person name="Alioto T."/>
            <person name="Gomez Garrido J."/>
        </authorList>
    </citation>
    <scope>NUCLEOTIDE SEQUENCE</scope>
</reference>
<dbReference type="AlphaFoldDB" id="A0AAD1REW2"/>
<sequence>MTNAYLKRPGSNTCGNPFGECCIAFSSRFILISLSAGGQSASRDIAFYGERGGGRRRCDWLPGRGKTSGICPPSSSPRSPTAGSSRAAARAPVGTGRGVADSTPRPAIRAGGDGEKMR</sequence>
<protein>
    <submittedName>
        <fullName evidence="2">Uncharacterized protein</fullName>
    </submittedName>
</protein>
<dbReference type="Proteomes" id="UP001295444">
    <property type="component" value="Chromosome 02"/>
</dbReference>